<sequence length="141" mass="15314">MDGVPRRAPPTHRCSARDGPEDLADARTELAWALDAFDTIQKLLGPERAIGYEDAVAYFKVHVAEKRTWGFARLFMDRKTPSVSVPLAAEQVAGLASGHDVTSGPLGWSTITLDNASQVGELAEMFRASYAAVRKAKGKEQ</sequence>
<evidence type="ECO:0008006" key="4">
    <source>
        <dbReference type="Google" id="ProtNLM"/>
    </source>
</evidence>
<reference evidence="2 3" key="1">
    <citation type="submission" date="2015-08" db="EMBL/GenBank/DDBJ databases">
        <authorList>
            <person name="Babu N.S."/>
            <person name="Beckwith C.J."/>
            <person name="Beseler K.G."/>
            <person name="Brison A."/>
            <person name="Carone J.V."/>
            <person name="Caskin T.P."/>
            <person name="Diamond M."/>
            <person name="Durham M.E."/>
            <person name="Foxe J.M."/>
            <person name="Go M."/>
            <person name="Henderson B.A."/>
            <person name="Jones I.B."/>
            <person name="McGettigan J.A."/>
            <person name="Micheletti S.J."/>
            <person name="Nasrallah M.E."/>
            <person name="Ortiz D."/>
            <person name="Piller C.R."/>
            <person name="Privatt S.R."/>
            <person name="Schneider S.L."/>
            <person name="Sharp S."/>
            <person name="Smith T.C."/>
            <person name="Stanton J.D."/>
            <person name="Ullery H.E."/>
            <person name="Wilson R.J."/>
            <person name="Serrano M.G."/>
            <person name="Buck G."/>
            <person name="Lee V."/>
            <person name="Wang Y."/>
            <person name="Carvalho R."/>
            <person name="Voegtly L."/>
            <person name="Shi R."/>
            <person name="Duckworth R."/>
            <person name="Johnson A."/>
            <person name="Loviza R."/>
            <person name="Walstead R."/>
            <person name="Shah Z."/>
            <person name="Kiflezghi M."/>
            <person name="Wade K."/>
            <person name="Ball S.L."/>
            <person name="Bradley K.W."/>
            <person name="Asai D.J."/>
            <person name="Bowman C.A."/>
            <person name="Russell D.A."/>
            <person name="Pope W.H."/>
            <person name="Jacobs-Sera D."/>
            <person name="Hendrix R.W."/>
            <person name="Hatfull G.F."/>
        </authorList>
    </citation>
    <scope>NUCLEOTIDE SEQUENCE [LARGE SCALE GENOMIC DNA]</scope>
    <source>
        <strain evidence="2 3">DSM 27648</strain>
    </source>
</reference>
<evidence type="ECO:0000313" key="3">
    <source>
        <dbReference type="Proteomes" id="UP000064967"/>
    </source>
</evidence>
<feature type="region of interest" description="Disordered" evidence="1">
    <location>
        <begin position="1"/>
        <end position="20"/>
    </location>
</feature>
<proteinExistence type="predicted"/>
<dbReference type="InterPro" id="IPR038056">
    <property type="entry name" value="YjbR-like_sf"/>
</dbReference>
<gene>
    <name evidence="2" type="ORF">AKJ09_00789</name>
</gene>
<dbReference type="EMBL" id="CP012333">
    <property type="protein sequence ID" value="AKU94125.1"/>
    <property type="molecule type" value="Genomic_DNA"/>
</dbReference>
<dbReference type="SUPFAM" id="SSF142906">
    <property type="entry name" value="YjbR-like"/>
    <property type="match status" value="1"/>
</dbReference>
<evidence type="ECO:0000313" key="2">
    <source>
        <dbReference type="EMBL" id="AKU94125.1"/>
    </source>
</evidence>
<keyword evidence="3" id="KW-1185">Reference proteome</keyword>
<evidence type="ECO:0000256" key="1">
    <source>
        <dbReference type="SAM" id="MobiDB-lite"/>
    </source>
</evidence>
<dbReference type="AlphaFoldDB" id="A0A0K1PKS2"/>
<dbReference type="Gene3D" id="3.90.1150.30">
    <property type="match status" value="1"/>
</dbReference>
<dbReference type="KEGG" id="llu:AKJ09_00789"/>
<accession>A0A0K1PKS2</accession>
<name>A0A0K1PKS2_9BACT</name>
<organism evidence="2 3">
    <name type="scientific">Labilithrix luteola</name>
    <dbReference type="NCBI Taxonomy" id="1391654"/>
    <lineage>
        <taxon>Bacteria</taxon>
        <taxon>Pseudomonadati</taxon>
        <taxon>Myxococcota</taxon>
        <taxon>Polyangia</taxon>
        <taxon>Polyangiales</taxon>
        <taxon>Labilitrichaceae</taxon>
        <taxon>Labilithrix</taxon>
    </lineage>
</organism>
<protein>
    <recommendedName>
        <fullName evidence="4">DUF5655 domain-containing protein</fullName>
    </recommendedName>
</protein>
<dbReference type="Proteomes" id="UP000064967">
    <property type="component" value="Chromosome"/>
</dbReference>